<comment type="caution">
    <text evidence="2">The sequence shown here is derived from an EMBL/GenBank/DDBJ whole genome shotgun (WGS) entry which is preliminary data.</text>
</comment>
<dbReference type="PROSITE" id="PS51257">
    <property type="entry name" value="PROKAR_LIPOPROTEIN"/>
    <property type="match status" value="1"/>
</dbReference>
<keyword evidence="3" id="KW-1185">Reference proteome</keyword>
<dbReference type="RefSeq" id="WP_188499717.1">
    <property type="nucleotide sequence ID" value="NZ_BMFP01000001.1"/>
</dbReference>
<feature type="compositionally biased region" description="Pro residues" evidence="1">
    <location>
        <begin position="47"/>
        <end position="57"/>
    </location>
</feature>
<gene>
    <name evidence="2" type="ORF">GCM10011323_02760</name>
</gene>
<accession>A0ABQ1VVF9</accession>
<feature type="region of interest" description="Disordered" evidence="1">
    <location>
        <begin position="35"/>
        <end position="64"/>
    </location>
</feature>
<protein>
    <recommendedName>
        <fullName evidence="4">DUF4595 domain-containing protein</fullName>
    </recommendedName>
</protein>
<reference evidence="3" key="1">
    <citation type="journal article" date="2019" name="Int. J. Syst. Evol. Microbiol.">
        <title>The Global Catalogue of Microorganisms (GCM) 10K type strain sequencing project: providing services to taxonomists for standard genome sequencing and annotation.</title>
        <authorList>
            <consortium name="The Broad Institute Genomics Platform"/>
            <consortium name="The Broad Institute Genome Sequencing Center for Infectious Disease"/>
            <person name="Wu L."/>
            <person name="Ma J."/>
        </authorList>
    </citation>
    <scope>NUCLEOTIDE SEQUENCE [LARGE SCALE GENOMIC DNA]</scope>
    <source>
        <strain evidence="3">CGMCC 1.12749</strain>
    </source>
</reference>
<organism evidence="2 3">
    <name type="scientific">Pontibacter amylolyticus</name>
    <dbReference type="NCBI Taxonomy" id="1424080"/>
    <lineage>
        <taxon>Bacteria</taxon>
        <taxon>Pseudomonadati</taxon>
        <taxon>Bacteroidota</taxon>
        <taxon>Cytophagia</taxon>
        <taxon>Cytophagales</taxon>
        <taxon>Hymenobacteraceae</taxon>
        <taxon>Pontibacter</taxon>
    </lineage>
</organism>
<evidence type="ECO:0000256" key="1">
    <source>
        <dbReference type="SAM" id="MobiDB-lite"/>
    </source>
</evidence>
<dbReference type="Gene3D" id="2.180.10.10">
    <property type="entry name" value="RHS repeat-associated core"/>
    <property type="match status" value="1"/>
</dbReference>
<evidence type="ECO:0000313" key="3">
    <source>
        <dbReference type="Proteomes" id="UP000634043"/>
    </source>
</evidence>
<dbReference type="Proteomes" id="UP000634043">
    <property type="component" value="Unassembled WGS sequence"/>
</dbReference>
<dbReference type="EMBL" id="BMFP01000001">
    <property type="protein sequence ID" value="GGG01301.1"/>
    <property type="molecule type" value="Genomic_DNA"/>
</dbReference>
<name>A0ABQ1VVF9_9BACT</name>
<evidence type="ECO:0000313" key="2">
    <source>
        <dbReference type="EMBL" id="GGG01301.1"/>
    </source>
</evidence>
<sequence>MKSYSVKPRLIVLLAGFGISLLTLTSCEEDVIMPAVPTKPSTGTPTTTPPTTTPPTNPTQTPVTTNSLLKQFGTRVFRYDAQNRLVELSYTDQLTHGYTVIWEGDKPVRLNFKGGEHYLLYTYEGDRVIEAVTYSRDHQPIYRYTYAYNGDRLVREANISYATMAEGRLHVIDYKYDAKGNLTELVQAWSTSSKAEDLSAPITITWGGYDNSPNPLPYIQSTMYLPGVKLFQNNPGFRDTEVYTYSYHESGMPKQRYSKLQTHPQVPAISESYTYEK</sequence>
<evidence type="ECO:0008006" key="4">
    <source>
        <dbReference type="Google" id="ProtNLM"/>
    </source>
</evidence>
<proteinExistence type="predicted"/>